<protein>
    <recommendedName>
        <fullName evidence="3">Nucleotide-binding protein SAMN02745123_02575</fullName>
    </recommendedName>
</protein>
<dbReference type="GO" id="GO:0005829">
    <property type="term" value="C:cytosol"/>
    <property type="evidence" value="ECO:0007669"/>
    <property type="project" value="TreeGrafter"/>
</dbReference>
<name>A0A1M6U5G6_9FIRM</name>
<evidence type="ECO:0000313" key="5">
    <source>
        <dbReference type="Proteomes" id="UP000183997"/>
    </source>
</evidence>
<dbReference type="InterPro" id="IPR035571">
    <property type="entry name" value="UPF0234-like_C"/>
</dbReference>
<dbReference type="Gene3D" id="3.30.70.990">
    <property type="entry name" value="YajQ-like, domain 2"/>
    <property type="match status" value="1"/>
</dbReference>
<dbReference type="Pfam" id="PF04461">
    <property type="entry name" value="YajQ"/>
    <property type="match status" value="1"/>
</dbReference>
<dbReference type="PANTHER" id="PTHR30476:SF0">
    <property type="entry name" value="UPF0234 PROTEIN YAJQ"/>
    <property type="match status" value="1"/>
</dbReference>
<sequence length="166" mass="18535">MAKENSFDIVSRVDMQEILNAVHQAEKEIEGRFDFKGSKSKIVFDGKPEITLHSDDDFKLKNVIDILEGKLVKRGVNLKALRYGKIESAAGDTVRQVVTLVQGIEQDIAKKIVKAIKDSKVKVQASVQGDQVRVSGKNRDDLQSAMAVVKGMDLNIPIEFTNYRTF</sequence>
<accession>A0A1M6U5G6</accession>
<organism evidence="4 5">
    <name type="scientific">Desulforamulus aeronauticus DSM 10349</name>
    <dbReference type="NCBI Taxonomy" id="1121421"/>
    <lineage>
        <taxon>Bacteria</taxon>
        <taxon>Bacillati</taxon>
        <taxon>Bacillota</taxon>
        <taxon>Clostridia</taxon>
        <taxon>Eubacteriales</taxon>
        <taxon>Peptococcaceae</taxon>
        <taxon>Desulforamulus</taxon>
    </lineage>
</organism>
<dbReference type="PANTHER" id="PTHR30476">
    <property type="entry name" value="UPF0234 PROTEIN YAJQ"/>
    <property type="match status" value="1"/>
</dbReference>
<keyword evidence="1 3" id="KW-0547">Nucleotide-binding</keyword>
<dbReference type="GO" id="GO:0000166">
    <property type="term" value="F:nucleotide binding"/>
    <property type="evidence" value="ECO:0007669"/>
    <property type="project" value="UniProtKB-UniRule"/>
</dbReference>
<dbReference type="SUPFAM" id="SSF89963">
    <property type="entry name" value="YajQ-like"/>
    <property type="match status" value="2"/>
</dbReference>
<comment type="function">
    <text evidence="3">Nucleotide-binding protein.</text>
</comment>
<dbReference type="InterPro" id="IPR035570">
    <property type="entry name" value="UPF0234_N"/>
</dbReference>
<evidence type="ECO:0000313" key="4">
    <source>
        <dbReference type="EMBL" id="SHK64410.1"/>
    </source>
</evidence>
<dbReference type="HAMAP" id="MF_00632">
    <property type="entry name" value="UPF0234"/>
    <property type="match status" value="1"/>
</dbReference>
<dbReference type="NCBIfam" id="NF003819">
    <property type="entry name" value="PRK05412.1"/>
    <property type="match status" value="1"/>
</dbReference>
<dbReference type="InterPro" id="IPR036183">
    <property type="entry name" value="YajQ-like_sf"/>
</dbReference>
<dbReference type="EMBL" id="FRAR01000019">
    <property type="protein sequence ID" value="SHK64410.1"/>
    <property type="molecule type" value="Genomic_DNA"/>
</dbReference>
<evidence type="ECO:0000256" key="1">
    <source>
        <dbReference type="ARBA" id="ARBA00022741"/>
    </source>
</evidence>
<dbReference type="AlphaFoldDB" id="A0A1M6U5G6"/>
<comment type="similarity">
    <text evidence="2 3">Belongs to the YajQ family.</text>
</comment>
<dbReference type="OrthoDB" id="9801447at2"/>
<dbReference type="CDD" id="cd11740">
    <property type="entry name" value="YajQ_like"/>
    <property type="match status" value="1"/>
</dbReference>
<dbReference type="Gene3D" id="3.30.70.860">
    <property type="match status" value="1"/>
</dbReference>
<reference evidence="5" key="1">
    <citation type="submission" date="2016-11" db="EMBL/GenBank/DDBJ databases">
        <authorList>
            <person name="Varghese N."/>
            <person name="Submissions S."/>
        </authorList>
    </citation>
    <scope>NUCLEOTIDE SEQUENCE [LARGE SCALE GENOMIC DNA]</scope>
    <source>
        <strain evidence="5">DSM 10349</strain>
    </source>
</reference>
<evidence type="ECO:0000256" key="3">
    <source>
        <dbReference type="HAMAP-Rule" id="MF_00632"/>
    </source>
</evidence>
<dbReference type="Proteomes" id="UP000183997">
    <property type="component" value="Unassembled WGS sequence"/>
</dbReference>
<dbReference type="STRING" id="1121421.SAMN02745123_02575"/>
<proteinExistence type="inferred from homology"/>
<gene>
    <name evidence="4" type="ORF">SAMN02745123_02575</name>
</gene>
<dbReference type="InterPro" id="IPR007551">
    <property type="entry name" value="YajQ/Smlt4090-like"/>
</dbReference>
<keyword evidence="5" id="KW-1185">Reference proteome</keyword>
<dbReference type="RefSeq" id="WP_072915025.1">
    <property type="nucleotide sequence ID" value="NZ_FRAR01000019.1"/>
</dbReference>
<evidence type="ECO:0000256" key="2">
    <source>
        <dbReference type="ARBA" id="ARBA00093450"/>
    </source>
</evidence>